<dbReference type="GO" id="GO:0003677">
    <property type="term" value="F:DNA binding"/>
    <property type="evidence" value="ECO:0007669"/>
    <property type="project" value="UniProtKB-UniRule"/>
</dbReference>
<dbReference type="RefSeq" id="WP_039206329.1">
    <property type="nucleotide sequence ID" value="NZ_JSCE01000062.1"/>
</dbReference>
<evidence type="ECO:0000313" key="8">
    <source>
        <dbReference type="EMBL" id="KHM52714.1"/>
    </source>
</evidence>
<dbReference type="AlphaFoldDB" id="A0A0B2JYT1"/>
<dbReference type="PANTHER" id="PTHR30349:SF64">
    <property type="entry name" value="PROPHAGE INTEGRASE INTD-RELATED"/>
    <property type="match status" value="1"/>
</dbReference>
<dbReference type="STRING" id="82374.NZ47_03135"/>
<dbReference type="InterPro" id="IPR050090">
    <property type="entry name" value="Tyrosine_recombinase_XerCD"/>
</dbReference>
<feature type="domain" description="Tyr recombinase" evidence="6">
    <location>
        <begin position="120"/>
        <end position="280"/>
    </location>
</feature>
<evidence type="ECO:0000259" key="6">
    <source>
        <dbReference type="PROSITE" id="PS51898"/>
    </source>
</evidence>
<dbReference type="PROSITE" id="PS51898">
    <property type="entry name" value="TYR_RECOMBINASE"/>
    <property type="match status" value="1"/>
</dbReference>
<name>A0A0B2JYT1_9FIRM</name>
<evidence type="ECO:0000256" key="2">
    <source>
        <dbReference type="ARBA" id="ARBA00022908"/>
    </source>
</evidence>
<feature type="domain" description="Core-binding (CB)" evidence="7">
    <location>
        <begin position="1"/>
        <end position="99"/>
    </location>
</feature>
<keyword evidence="3 5" id="KW-0238">DNA-binding</keyword>
<keyword evidence="9" id="KW-1185">Reference proteome</keyword>
<dbReference type="Gene3D" id="1.10.150.130">
    <property type="match status" value="1"/>
</dbReference>
<evidence type="ECO:0008006" key="10">
    <source>
        <dbReference type="Google" id="ProtNLM"/>
    </source>
</evidence>
<comment type="similarity">
    <text evidence="1">Belongs to the 'phage' integrase family.</text>
</comment>
<proteinExistence type="inferred from homology"/>
<reference evidence="8 9" key="1">
    <citation type="journal article" date="2013" name="PLoS ONE">
        <title>Identification and characterization of three novel lipases belonging to families II and V from Anaerovibrio lipolyticus 5ST.</title>
        <authorList>
            <person name="Prive F."/>
            <person name="Kaderbhai N.N."/>
            <person name="Girdwood S."/>
            <person name="Worgan H.J."/>
            <person name="Pinloche E."/>
            <person name="Scollan N.D."/>
            <person name="Huws S.A."/>
            <person name="Newbold C.J."/>
        </authorList>
    </citation>
    <scope>NUCLEOTIDE SEQUENCE [LARGE SCALE GENOMIC DNA]</scope>
    <source>
        <strain evidence="8 9">5S</strain>
    </source>
</reference>
<dbReference type="InterPro" id="IPR044068">
    <property type="entry name" value="CB"/>
</dbReference>
<comment type="caution">
    <text evidence="8">The sequence shown here is derived from an EMBL/GenBank/DDBJ whole genome shotgun (WGS) entry which is preliminary data.</text>
</comment>
<dbReference type="GO" id="GO:0006310">
    <property type="term" value="P:DNA recombination"/>
    <property type="evidence" value="ECO:0007669"/>
    <property type="project" value="UniProtKB-KW"/>
</dbReference>
<dbReference type="InterPro" id="IPR002104">
    <property type="entry name" value="Integrase_catalytic"/>
</dbReference>
<gene>
    <name evidence="8" type="ORF">NZ47_03135</name>
</gene>
<dbReference type="Proteomes" id="UP000030993">
    <property type="component" value="Unassembled WGS sequence"/>
</dbReference>
<dbReference type="InterPro" id="IPR011010">
    <property type="entry name" value="DNA_brk_join_enz"/>
</dbReference>
<evidence type="ECO:0000259" key="7">
    <source>
        <dbReference type="PROSITE" id="PS51900"/>
    </source>
</evidence>
<evidence type="ECO:0000313" key="9">
    <source>
        <dbReference type="Proteomes" id="UP000030993"/>
    </source>
</evidence>
<dbReference type="PROSITE" id="PS51900">
    <property type="entry name" value="CB"/>
    <property type="match status" value="1"/>
</dbReference>
<dbReference type="EMBL" id="JSCE01000062">
    <property type="protein sequence ID" value="KHM52714.1"/>
    <property type="molecule type" value="Genomic_DNA"/>
</dbReference>
<evidence type="ECO:0000256" key="3">
    <source>
        <dbReference type="ARBA" id="ARBA00023125"/>
    </source>
</evidence>
<dbReference type="InterPro" id="IPR013762">
    <property type="entry name" value="Integrase-like_cat_sf"/>
</dbReference>
<sequence length="280" mass="32508">MKFKDYIKYWYSTYREPKHSITTACVIKSHIRTHIEPSEFGNMELENIKVSDVQKFLTGLLINGNKSKFLQNDGENHPLSKSTVTKIRQIIIASMNQAIKEHIIVYNPAIDTEPIQIPIQRGSFFSAEAQQRLLEYTANHRFYAAYLLLFYTGCRRGEILGLSWNNVDLRRNYINIRQTLVNVNGKAVLFKNHAKTSGSIRLIPIPAMVKHELVEVRERQKREKAACPDWHNPDALIFTNKDGSPHNPIYFTRNFKNVIRRLGLPQDLHLHSTRHSWGFP</sequence>
<dbReference type="InterPro" id="IPR010998">
    <property type="entry name" value="Integrase_recombinase_N"/>
</dbReference>
<keyword evidence="4" id="KW-0233">DNA recombination</keyword>
<dbReference type="SUPFAM" id="SSF56349">
    <property type="entry name" value="DNA breaking-rejoining enzymes"/>
    <property type="match status" value="1"/>
</dbReference>
<dbReference type="CDD" id="cd01189">
    <property type="entry name" value="INT_ICEBs1_C_like"/>
    <property type="match status" value="1"/>
</dbReference>
<organism evidence="8 9">
    <name type="scientific">Anaerovibrio lipolyticus</name>
    <dbReference type="NCBI Taxonomy" id="82374"/>
    <lineage>
        <taxon>Bacteria</taxon>
        <taxon>Bacillati</taxon>
        <taxon>Bacillota</taxon>
        <taxon>Negativicutes</taxon>
        <taxon>Selenomonadales</taxon>
        <taxon>Selenomonadaceae</taxon>
        <taxon>Anaerovibrio</taxon>
    </lineage>
</organism>
<dbReference type="Pfam" id="PF14659">
    <property type="entry name" value="Phage_int_SAM_3"/>
    <property type="match status" value="1"/>
</dbReference>
<evidence type="ECO:0000256" key="4">
    <source>
        <dbReference type="ARBA" id="ARBA00023172"/>
    </source>
</evidence>
<protein>
    <recommendedName>
        <fullName evidence="10">Tyr recombinase domain-containing protein</fullName>
    </recommendedName>
</protein>
<keyword evidence="2" id="KW-0229">DNA integration</keyword>
<dbReference type="Gene3D" id="1.10.443.10">
    <property type="entry name" value="Intergrase catalytic core"/>
    <property type="match status" value="1"/>
</dbReference>
<dbReference type="InterPro" id="IPR004107">
    <property type="entry name" value="Integrase_SAM-like_N"/>
</dbReference>
<dbReference type="PANTHER" id="PTHR30349">
    <property type="entry name" value="PHAGE INTEGRASE-RELATED"/>
    <property type="match status" value="1"/>
</dbReference>
<accession>A0A0B2JYT1</accession>
<dbReference type="GO" id="GO:0015074">
    <property type="term" value="P:DNA integration"/>
    <property type="evidence" value="ECO:0007669"/>
    <property type="project" value="UniProtKB-KW"/>
</dbReference>
<evidence type="ECO:0000256" key="1">
    <source>
        <dbReference type="ARBA" id="ARBA00008857"/>
    </source>
</evidence>
<dbReference type="Pfam" id="PF00589">
    <property type="entry name" value="Phage_integrase"/>
    <property type="match status" value="1"/>
</dbReference>
<evidence type="ECO:0000256" key="5">
    <source>
        <dbReference type="PROSITE-ProRule" id="PRU01248"/>
    </source>
</evidence>